<dbReference type="EMBL" id="JALNTZ010000001">
    <property type="protein sequence ID" value="KAJ3665167.1"/>
    <property type="molecule type" value="Genomic_DNA"/>
</dbReference>
<dbReference type="PROSITE" id="PS50240">
    <property type="entry name" value="TRYPSIN_DOM"/>
    <property type="match status" value="1"/>
</dbReference>
<evidence type="ECO:0000256" key="5">
    <source>
        <dbReference type="ARBA" id="ARBA00023157"/>
    </source>
</evidence>
<dbReference type="PANTHER" id="PTHR24260">
    <property type="match status" value="1"/>
</dbReference>
<dbReference type="Gene3D" id="2.40.10.10">
    <property type="entry name" value="Trypsin-like serine proteases"/>
    <property type="match status" value="2"/>
</dbReference>
<evidence type="ECO:0008006" key="14">
    <source>
        <dbReference type="Google" id="ProtNLM"/>
    </source>
</evidence>
<organism evidence="12 13">
    <name type="scientific">Zophobas morio</name>
    <dbReference type="NCBI Taxonomy" id="2755281"/>
    <lineage>
        <taxon>Eukaryota</taxon>
        <taxon>Metazoa</taxon>
        <taxon>Ecdysozoa</taxon>
        <taxon>Arthropoda</taxon>
        <taxon>Hexapoda</taxon>
        <taxon>Insecta</taxon>
        <taxon>Pterygota</taxon>
        <taxon>Neoptera</taxon>
        <taxon>Endopterygota</taxon>
        <taxon>Coleoptera</taxon>
        <taxon>Polyphaga</taxon>
        <taxon>Cucujiformia</taxon>
        <taxon>Tenebrionidae</taxon>
        <taxon>Zophobas</taxon>
    </lineage>
</organism>
<comment type="similarity">
    <text evidence="7">Belongs to the peptidase S1 family. CLIP subfamily.</text>
</comment>
<feature type="chain" id="PRO_5041334406" description="Serine protease snake" evidence="9">
    <location>
        <begin position="23"/>
        <end position="355"/>
    </location>
</feature>
<dbReference type="InterPro" id="IPR022700">
    <property type="entry name" value="CLIP"/>
</dbReference>
<dbReference type="InterPro" id="IPR009003">
    <property type="entry name" value="Peptidase_S1_PA"/>
</dbReference>
<dbReference type="FunFam" id="2.40.10.10:FF:000002">
    <property type="entry name" value="Transmembrane protease serine"/>
    <property type="match status" value="1"/>
</dbReference>
<evidence type="ECO:0000256" key="8">
    <source>
        <dbReference type="RuleBase" id="RU363034"/>
    </source>
</evidence>
<dbReference type="SMART" id="SM00680">
    <property type="entry name" value="CLIP"/>
    <property type="match status" value="1"/>
</dbReference>
<keyword evidence="1 8" id="KW-0645">Protease</keyword>
<dbReference type="PROSITE" id="PS00135">
    <property type="entry name" value="TRYPSIN_SER"/>
    <property type="match status" value="1"/>
</dbReference>
<keyword evidence="4 8" id="KW-0720">Serine protease</keyword>
<dbReference type="PROSITE" id="PS00134">
    <property type="entry name" value="TRYPSIN_HIS"/>
    <property type="match status" value="1"/>
</dbReference>
<evidence type="ECO:0000313" key="12">
    <source>
        <dbReference type="EMBL" id="KAJ3665167.1"/>
    </source>
</evidence>
<dbReference type="FunFam" id="2.40.10.10:FF:000028">
    <property type="entry name" value="Serine protease easter"/>
    <property type="match status" value="1"/>
</dbReference>
<keyword evidence="5" id="KW-1015">Disulfide bond</keyword>
<dbReference type="InterPro" id="IPR038565">
    <property type="entry name" value="CLIP_sf"/>
</dbReference>
<dbReference type="GO" id="GO:0006508">
    <property type="term" value="P:proteolysis"/>
    <property type="evidence" value="ECO:0007669"/>
    <property type="project" value="UniProtKB-KW"/>
</dbReference>
<dbReference type="InterPro" id="IPR033116">
    <property type="entry name" value="TRYPSIN_SER"/>
</dbReference>
<dbReference type="InterPro" id="IPR001314">
    <property type="entry name" value="Peptidase_S1A"/>
</dbReference>
<keyword evidence="2 9" id="KW-0732">Signal</keyword>
<dbReference type="PRINTS" id="PR00722">
    <property type="entry name" value="CHYMOTRYPSIN"/>
</dbReference>
<gene>
    <name evidence="12" type="ORF">Zmor_000677</name>
</gene>
<dbReference type="SUPFAM" id="SSF50494">
    <property type="entry name" value="Trypsin-like serine proteases"/>
    <property type="match status" value="1"/>
</dbReference>
<keyword evidence="6" id="KW-0325">Glycoprotein</keyword>
<dbReference type="PROSITE" id="PS51888">
    <property type="entry name" value="CLIP"/>
    <property type="match status" value="1"/>
</dbReference>
<proteinExistence type="inferred from homology"/>
<sequence length="355" mass="39252">MVAFRSMILSLMITSIVTLNEGEDCVMENNSQTGKCVDVYQCDVARKLLQTNQRPQHCGFNRQTELVCCPVRKKPLERISGTVSDAMCKKYHNVMDAPIPPLGVSNGELAEPLELPHMAAVGYYDGQRTVWLCGGTIISEEFILTASHCARHQDYGPPQVIRVGDLDLSTSSDIANPQDLPIEEFYTHPTYKAPSVYHDIALIKVKRPIVFDFFTQPACLHLNRNIPTTVLQVAGWGKTDFYGDSSSHLMKANITLVSSKECSERFPVHRLRMKSGIIDEMHICAGDASGRDTCPGDSGGPLYFQRECGSSCDILPHFVVVGVTSFGKGCGSEHSIGVYTRVSSYVPWIEKIVWG</sequence>
<dbReference type="InterPro" id="IPR051333">
    <property type="entry name" value="CLIP_Serine_Protease"/>
</dbReference>
<evidence type="ECO:0000259" key="10">
    <source>
        <dbReference type="PROSITE" id="PS50240"/>
    </source>
</evidence>
<dbReference type="Pfam" id="PF00089">
    <property type="entry name" value="Trypsin"/>
    <property type="match status" value="1"/>
</dbReference>
<feature type="domain" description="Peptidase S1" evidence="10">
    <location>
        <begin position="104"/>
        <end position="354"/>
    </location>
</feature>
<name>A0AA38MRK8_9CUCU</name>
<evidence type="ECO:0000256" key="4">
    <source>
        <dbReference type="ARBA" id="ARBA00022825"/>
    </source>
</evidence>
<dbReference type="InterPro" id="IPR043504">
    <property type="entry name" value="Peptidase_S1_PA_chymotrypsin"/>
</dbReference>
<evidence type="ECO:0000259" key="11">
    <source>
        <dbReference type="PROSITE" id="PS51888"/>
    </source>
</evidence>
<dbReference type="CDD" id="cd00190">
    <property type="entry name" value="Tryp_SPc"/>
    <property type="match status" value="1"/>
</dbReference>
<evidence type="ECO:0000256" key="1">
    <source>
        <dbReference type="ARBA" id="ARBA00022670"/>
    </source>
</evidence>
<accession>A0AA38MRK8</accession>
<dbReference type="InterPro" id="IPR018114">
    <property type="entry name" value="TRYPSIN_HIS"/>
</dbReference>
<keyword evidence="3 8" id="KW-0378">Hydrolase</keyword>
<dbReference type="GO" id="GO:0004252">
    <property type="term" value="F:serine-type endopeptidase activity"/>
    <property type="evidence" value="ECO:0007669"/>
    <property type="project" value="InterPro"/>
</dbReference>
<evidence type="ECO:0000256" key="2">
    <source>
        <dbReference type="ARBA" id="ARBA00022729"/>
    </source>
</evidence>
<evidence type="ECO:0000256" key="7">
    <source>
        <dbReference type="ARBA" id="ARBA00024195"/>
    </source>
</evidence>
<evidence type="ECO:0000256" key="3">
    <source>
        <dbReference type="ARBA" id="ARBA00022801"/>
    </source>
</evidence>
<protein>
    <recommendedName>
        <fullName evidence="14">Serine protease snake</fullName>
    </recommendedName>
</protein>
<dbReference type="Gene3D" id="3.30.1640.30">
    <property type="match status" value="1"/>
</dbReference>
<feature type="domain" description="Clip" evidence="11">
    <location>
        <begin position="24"/>
        <end position="69"/>
    </location>
</feature>
<dbReference type="AlphaFoldDB" id="A0AA38MRK8"/>
<dbReference type="SMART" id="SM00020">
    <property type="entry name" value="Tryp_SPc"/>
    <property type="match status" value="1"/>
</dbReference>
<dbReference type="Proteomes" id="UP001168821">
    <property type="component" value="Unassembled WGS sequence"/>
</dbReference>
<keyword evidence="13" id="KW-1185">Reference proteome</keyword>
<feature type="signal peptide" evidence="9">
    <location>
        <begin position="1"/>
        <end position="22"/>
    </location>
</feature>
<dbReference type="InterPro" id="IPR001254">
    <property type="entry name" value="Trypsin_dom"/>
</dbReference>
<dbReference type="PANTHER" id="PTHR24260:SF147">
    <property type="entry name" value="EG:BACR7A4.3 PROTEIN-RELATED"/>
    <property type="match status" value="1"/>
</dbReference>
<reference evidence="12" key="1">
    <citation type="journal article" date="2023" name="G3 (Bethesda)">
        <title>Whole genome assemblies of Zophobas morio and Tenebrio molitor.</title>
        <authorList>
            <person name="Kaur S."/>
            <person name="Stinson S.A."/>
            <person name="diCenzo G.C."/>
        </authorList>
    </citation>
    <scope>NUCLEOTIDE SEQUENCE</scope>
    <source>
        <strain evidence="12">QUZm001</strain>
    </source>
</reference>
<evidence type="ECO:0000313" key="13">
    <source>
        <dbReference type="Proteomes" id="UP001168821"/>
    </source>
</evidence>
<evidence type="ECO:0000256" key="9">
    <source>
        <dbReference type="SAM" id="SignalP"/>
    </source>
</evidence>
<comment type="caution">
    <text evidence="12">The sequence shown here is derived from an EMBL/GenBank/DDBJ whole genome shotgun (WGS) entry which is preliminary data.</text>
</comment>
<evidence type="ECO:0000256" key="6">
    <source>
        <dbReference type="ARBA" id="ARBA00023180"/>
    </source>
</evidence>